<name>A0A6J5LKZ0_9CAUD</name>
<evidence type="ECO:0000313" key="1">
    <source>
        <dbReference type="EMBL" id="CAB4131579.1"/>
    </source>
</evidence>
<reference evidence="2" key="1">
    <citation type="submission" date="2020-04" db="EMBL/GenBank/DDBJ databases">
        <authorList>
            <person name="Chiriac C."/>
            <person name="Salcher M."/>
            <person name="Ghai R."/>
            <person name="Kavagutti S V."/>
        </authorList>
    </citation>
    <scope>NUCLEOTIDE SEQUENCE</scope>
</reference>
<accession>A0A6J5LKZ0</accession>
<organism evidence="2">
    <name type="scientific">uncultured Caudovirales phage</name>
    <dbReference type="NCBI Taxonomy" id="2100421"/>
    <lineage>
        <taxon>Viruses</taxon>
        <taxon>Duplodnaviria</taxon>
        <taxon>Heunggongvirae</taxon>
        <taxon>Uroviricota</taxon>
        <taxon>Caudoviricetes</taxon>
        <taxon>Peduoviridae</taxon>
        <taxon>Maltschvirus</taxon>
        <taxon>Maltschvirus maltsch</taxon>
    </lineage>
</organism>
<sequence>MRVAQIKSRKLREVIKGFAALYPKYADAYYAQGSCYMSSEDFITYAKMKKLSMEMKLFRVDKKPPYAKYKDQHWVVLVDGCIAIDFTARQFHRSFAFPRVWIDKKPKKAYPFGKTVQYA</sequence>
<dbReference type="EMBL" id="LR796294">
    <property type="protein sequence ID" value="CAB4134885.1"/>
    <property type="molecule type" value="Genomic_DNA"/>
</dbReference>
<evidence type="ECO:0000313" key="2">
    <source>
        <dbReference type="EMBL" id="CAB4134885.1"/>
    </source>
</evidence>
<dbReference type="EMBL" id="LR796249">
    <property type="protein sequence ID" value="CAB4131579.1"/>
    <property type="molecule type" value="Genomic_DNA"/>
</dbReference>
<protein>
    <submittedName>
        <fullName evidence="2">Uncharacterized protein</fullName>
    </submittedName>
</protein>
<gene>
    <name evidence="1" type="ORF">UFOVP127_163</name>
    <name evidence="2" type="ORF">UFOVP276_26</name>
</gene>
<proteinExistence type="predicted"/>